<dbReference type="KEGG" id="dpte:113788877"/>
<dbReference type="InParanoid" id="A0A6P6XQG7"/>
<dbReference type="OrthoDB" id="421154at2759"/>
<dbReference type="GO" id="GO:0005778">
    <property type="term" value="C:peroxisomal membrane"/>
    <property type="evidence" value="ECO:0007669"/>
    <property type="project" value="TreeGrafter"/>
</dbReference>
<dbReference type="SUPFAM" id="SSF48452">
    <property type="entry name" value="TPR-like"/>
    <property type="match status" value="1"/>
</dbReference>
<gene>
    <name evidence="2" type="primary">LOC113788877</name>
</gene>
<dbReference type="OMA" id="QFNYAWG"/>
<dbReference type="Gene3D" id="1.25.40.10">
    <property type="entry name" value="Tetratricopeptide repeat domain"/>
    <property type="match status" value="1"/>
</dbReference>
<dbReference type="InterPro" id="IPR028061">
    <property type="entry name" value="Fis1_TPR_C"/>
</dbReference>
<protein>
    <submittedName>
        <fullName evidence="2">Mitochondrial fission 1 protein-like</fullName>
    </submittedName>
</protein>
<dbReference type="Proteomes" id="UP000515146">
    <property type="component" value="Unplaced"/>
</dbReference>
<dbReference type="FunCoup" id="A0A6P6XQG7">
    <property type="interactions" value="982"/>
</dbReference>
<proteinExistence type="predicted"/>
<dbReference type="InterPro" id="IPR011990">
    <property type="entry name" value="TPR-like_helical_dom_sf"/>
</dbReference>
<dbReference type="Pfam" id="PF14853">
    <property type="entry name" value="Fis1_TPR_C"/>
    <property type="match status" value="1"/>
</dbReference>
<dbReference type="GO" id="GO:0000422">
    <property type="term" value="P:autophagy of mitochondrion"/>
    <property type="evidence" value="ECO:0007669"/>
    <property type="project" value="TreeGrafter"/>
</dbReference>
<dbReference type="GO" id="GO:0016559">
    <property type="term" value="P:peroxisome fission"/>
    <property type="evidence" value="ECO:0007669"/>
    <property type="project" value="TreeGrafter"/>
</dbReference>
<dbReference type="PANTHER" id="PTHR13247">
    <property type="entry name" value="TETRATRICOPEPTIDE REPEAT PROTEIN 11 TPR REPEAT PROTEIN 11"/>
    <property type="match status" value="1"/>
</dbReference>
<dbReference type="GO" id="GO:0000266">
    <property type="term" value="P:mitochondrial fission"/>
    <property type="evidence" value="ECO:0007669"/>
    <property type="project" value="InterPro"/>
</dbReference>
<dbReference type="PANTHER" id="PTHR13247:SF0">
    <property type="entry name" value="MITOCHONDRIAL FISSION 1 PROTEIN"/>
    <property type="match status" value="1"/>
</dbReference>
<name>A0A6P6XQG7_DERPT</name>
<dbReference type="CTD" id="51024"/>
<sequence>MEERVEAMLDSNVTNSELKLLTEKFNKAMREGKCDVDTKFQYAVTLSRSRLSADHHRAITLLEDLCVSGDPEAFRDYLFYLIIVNIKLHDYVRALECAKKFLEIEPSNRQVQDLKDYADKKRFNNGMKGLAIVGGAVLAAGALVMAFKSK</sequence>
<dbReference type="GO" id="GO:0005741">
    <property type="term" value="C:mitochondrial outer membrane"/>
    <property type="evidence" value="ECO:0007669"/>
    <property type="project" value="TreeGrafter"/>
</dbReference>
<accession>A0A6P6XQG7</accession>
<dbReference type="InterPro" id="IPR016543">
    <property type="entry name" value="Fis1"/>
</dbReference>
<organism evidence="1 2">
    <name type="scientific">Dermatophagoides pteronyssinus</name>
    <name type="common">European house dust mite</name>
    <dbReference type="NCBI Taxonomy" id="6956"/>
    <lineage>
        <taxon>Eukaryota</taxon>
        <taxon>Metazoa</taxon>
        <taxon>Ecdysozoa</taxon>
        <taxon>Arthropoda</taxon>
        <taxon>Chelicerata</taxon>
        <taxon>Arachnida</taxon>
        <taxon>Acari</taxon>
        <taxon>Acariformes</taxon>
        <taxon>Sarcoptiformes</taxon>
        <taxon>Astigmata</taxon>
        <taxon>Psoroptidia</taxon>
        <taxon>Analgoidea</taxon>
        <taxon>Pyroglyphidae</taxon>
        <taxon>Dermatophagoidinae</taxon>
        <taxon>Dermatophagoides</taxon>
    </lineage>
</organism>
<evidence type="ECO:0000313" key="1">
    <source>
        <dbReference type="Proteomes" id="UP000515146"/>
    </source>
</evidence>
<evidence type="ECO:0000313" key="2">
    <source>
        <dbReference type="RefSeq" id="XP_027194139.1"/>
    </source>
</evidence>
<dbReference type="AlphaFoldDB" id="A0A6P6XQG7"/>
<dbReference type="RefSeq" id="XP_027194139.1">
    <property type="nucleotide sequence ID" value="XM_027338338.1"/>
</dbReference>
<reference evidence="2" key="1">
    <citation type="submission" date="2025-08" db="UniProtKB">
        <authorList>
            <consortium name="RefSeq"/>
        </authorList>
    </citation>
    <scope>IDENTIFICATION</scope>
    <source>
        <strain evidence="2">Airmid</strain>
    </source>
</reference>
<keyword evidence="1" id="KW-1185">Reference proteome</keyword>